<feature type="domain" description="SpoVT-AbrB" evidence="8">
    <location>
        <begin position="81"/>
        <end position="124"/>
    </location>
</feature>
<dbReference type="PANTHER" id="PTHR34701:SF1">
    <property type="entry name" value="TRANSCRIPTIONAL REGULATOR MRAZ"/>
    <property type="match status" value="1"/>
</dbReference>
<name>A0ABV1RG25_9ALTE</name>
<evidence type="ECO:0000256" key="3">
    <source>
        <dbReference type="ARBA" id="ARBA00022737"/>
    </source>
</evidence>
<sequence length="152" mass="17527">MFRGSSAITMDNKGRITIPTRYRDPLQEGCGGEVICTTDLNQPCLLLYPMSEWESVEKRLRGLSDMVPTERMFKRRVLGNAAELEIDKSGRLLIPPILRQFAQLEKQVTLVGQLNKFEIWSQQTWEAQMQADMELINSADFELTERLQDFTL</sequence>
<evidence type="ECO:0000313" key="9">
    <source>
        <dbReference type="EMBL" id="MER2491884.1"/>
    </source>
</evidence>
<dbReference type="Gene3D" id="3.40.1550.20">
    <property type="entry name" value="Transcriptional regulator MraZ domain"/>
    <property type="match status" value="1"/>
</dbReference>
<keyword evidence="6 7" id="KW-0804">Transcription</keyword>
<dbReference type="InterPro" id="IPR037914">
    <property type="entry name" value="SpoVT-AbrB_sf"/>
</dbReference>
<comment type="similarity">
    <text evidence="7">Belongs to the MraZ family.</text>
</comment>
<dbReference type="InterPro" id="IPR038619">
    <property type="entry name" value="MraZ_sf"/>
</dbReference>
<evidence type="ECO:0000256" key="5">
    <source>
        <dbReference type="ARBA" id="ARBA00023125"/>
    </source>
</evidence>
<evidence type="ECO:0000256" key="1">
    <source>
        <dbReference type="ARBA" id="ARBA00013860"/>
    </source>
</evidence>
<comment type="subunit">
    <text evidence="7">Forms oligomers.</text>
</comment>
<protein>
    <recommendedName>
        <fullName evidence="1 7">Transcriptional regulator MraZ</fullName>
    </recommendedName>
</protein>
<evidence type="ECO:0000256" key="4">
    <source>
        <dbReference type="ARBA" id="ARBA00023015"/>
    </source>
</evidence>
<dbReference type="NCBIfam" id="TIGR00242">
    <property type="entry name" value="division/cell wall cluster transcriptional repressor MraZ"/>
    <property type="match status" value="1"/>
</dbReference>
<keyword evidence="3" id="KW-0677">Repeat</keyword>
<evidence type="ECO:0000313" key="10">
    <source>
        <dbReference type="Proteomes" id="UP001467690"/>
    </source>
</evidence>
<dbReference type="RefSeq" id="WP_143871157.1">
    <property type="nucleotide sequence ID" value="NZ_CP041660.1"/>
</dbReference>
<evidence type="ECO:0000259" key="8">
    <source>
        <dbReference type="PROSITE" id="PS51740"/>
    </source>
</evidence>
<dbReference type="InterPro" id="IPR035644">
    <property type="entry name" value="MraZ_C"/>
</dbReference>
<accession>A0ABV1RG25</accession>
<dbReference type="SUPFAM" id="SSF89447">
    <property type="entry name" value="AbrB/MazE/MraZ-like"/>
    <property type="match status" value="1"/>
</dbReference>
<feature type="domain" description="SpoVT-AbrB" evidence="8">
    <location>
        <begin position="5"/>
        <end position="52"/>
    </location>
</feature>
<dbReference type="EMBL" id="JBELOE010000152">
    <property type="protein sequence ID" value="MER2491884.1"/>
    <property type="molecule type" value="Genomic_DNA"/>
</dbReference>
<dbReference type="Proteomes" id="UP001467690">
    <property type="component" value="Unassembled WGS sequence"/>
</dbReference>
<dbReference type="InterPro" id="IPR003444">
    <property type="entry name" value="MraZ"/>
</dbReference>
<dbReference type="Pfam" id="PF02381">
    <property type="entry name" value="MraZ"/>
    <property type="match status" value="2"/>
</dbReference>
<dbReference type="InterPro" id="IPR007159">
    <property type="entry name" value="SpoVT-AbrB_dom"/>
</dbReference>
<gene>
    <name evidence="7 9" type="primary">mraZ</name>
    <name evidence="9" type="ORF">ABS311_08300</name>
</gene>
<comment type="caution">
    <text evidence="9">The sequence shown here is derived from an EMBL/GenBank/DDBJ whole genome shotgun (WGS) entry which is preliminary data.</text>
</comment>
<keyword evidence="2 7" id="KW-0963">Cytoplasm</keyword>
<keyword evidence="5 7" id="KW-0238">DNA-binding</keyword>
<evidence type="ECO:0000256" key="6">
    <source>
        <dbReference type="ARBA" id="ARBA00023163"/>
    </source>
</evidence>
<dbReference type="HAMAP" id="MF_01008">
    <property type="entry name" value="MraZ"/>
    <property type="match status" value="1"/>
</dbReference>
<proteinExistence type="inferred from homology"/>
<organism evidence="9 10">
    <name type="scientific">Catenovulum sediminis</name>
    <dbReference type="NCBI Taxonomy" id="1740262"/>
    <lineage>
        <taxon>Bacteria</taxon>
        <taxon>Pseudomonadati</taxon>
        <taxon>Pseudomonadota</taxon>
        <taxon>Gammaproteobacteria</taxon>
        <taxon>Alteromonadales</taxon>
        <taxon>Alteromonadaceae</taxon>
        <taxon>Catenovulum</taxon>
    </lineage>
</organism>
<dbReference type="InterPro" id="IPR020603">
    <property type="entry name" value="MraZ_dom"/>
</dbReference>
<dbReference type="PROSITE" id="PS51740">
    <property type="entry name" value="SPOVT_ABRB"/>
    <property type="match status" value="2"/>
</dbReference>
<comment type="subcellular location">
    <subcellularLocation>
        <location evidence="7">Cytoplasm</location>
        <location evidence="7">Nucleoid</location>
    </subcellularLocation>
</comment>
<dbReference type="CDD" id="cd16320">
    <property type="entry name" value="MraZ_N"/>
    <property type="match status" value="1"/>
</dbReference>
<reference evidence="9 10" key="1">
    <citation type="submission" date="2024-06" db="EMBL/GenBank/DDBJ databases">
        <authorList>
            <person name="Chen R.Y."/>
        </authorList>
    </citation>
    <scope>NUCLEOTIDE SEQUENCE [LARGE SCALE GENOMIC DNA]</scope>
    <source>
        <strain evidence="9 10">D2</strain>
    </source>
</reference>
<keyword evidence="4 7" id="KW-0805">Transcription regulation</keyword>
<keyword evidence="10" id="KW-1185">Reference proteome</keyword>
<dbReference type="InterPro" id="IPR035642">
    <property type="entry name" value="MraZ_N"/>
</dbReference>
<evidence type="ECO:0000256" key="2">
    <source>
        <dbReference type="ARBA" id="ARBA00022490"/>
    </source>
</evidence>
<dbReference type="PANTHER" id="PTHR34701">
    <property type="entry name" value="TRANSCRIPTIONAL REGULATOR MRAZ"/>
    <property type="match status" value="1"/>
</dbReference>
<evidence type="ECO:0000256" key="7">
    <source>
        <dbReference type="HAMAP-Rule" id="MF_01008"/>
    </source>
</evidence>
<dbReference type="CDD" id="cd16321">
    <property type="entry name" value="MraZ_C"/>
    <property type="match status" value="1"/>
</dbReference>